<evidence type="ECO:0000256" key="5">
    <source>
        <dbReference type="ARBA" id="ARBA00022691"/>
    </source>
</evidence>
<dbReference type="NCBIfam" id="TIGR00027">
    <property type="entry name" value="mthyl_TIGR00027"/>
    <property type="match status" value="1"/>
</dbReference>
<evidence type="ECO:0000256" key="1">
    <source>
        <dbReference type="ARBA" id="ARBA00003907"/>
    </source>
</evidence>
<comment type="function">
    <text evidence="1 6">Exhibits S-adenosyl-L-methionine-dependent methyltransferase activity.</text>
</comment>
<keyword evidence="8" id="KW-1185">Reference proteome</keyword>
<keyword evidence="5 6" id="KW-0949">S-adenosyl-L-methionine</keyword>
<dbReference type="PANTHER" id="PTHR43619">
    <property type="entry name" value="S-ADENOSYL-L-METHIONINE-DEPENDENT METHYLTRANSFERASE YKTD-RELATED"/>
    <property type="match status" value="1"/>
</dbReference>
<comment type="similarity">
    <text evidence="2 6">Belongs to the UPF0677 family.</text>
</comment>
<proteinExistence type="inferred from homology"/>
<dbReference type="Pfam" id="PF04072">
    <property type="entry name" value="LCM"/>
    <property type="match status" value="1"/>
</dbReference>
<protein>
    <recommendedName>
        <fullName evidence="6">S-adenosyl-L-methionine-dependent methyltransferase</fullName>
        <ecNumber evidence="6">2.1.1.-</ecNumber>
    </recommendedName>
</protein>
<name>A0ABQ1BGD3_9MYCO</name>
<dbReference type="InterPro" id="IPR029063">
    <property type="entry name" value="SAM-dependent_MTases_sf"/>
</dbReference>
<dbReference type="Gene3D" id="3.40.50.150">
    <property type="entry name" value="Vaccinia Virus protein VP39"/>
    <property type="match status" value="1"/>
</dbReference>
<evidence type="ECO:0000256" key="3">
    <source>
        <dbReference type="ARBA" id="ARBA00022603"/>
    </source>
</evidence>
<gene>
    <name evidence="7" type="ORF">MKUB_02590</name>
</gene>
<dbReference type="InterPro" id="IPR011610">
    <property type="entry name" value="SAM_mthyl_Trfase_ML2640-like"/>
</dbReference>
<comment type="caution">
    <text evidence="7">The sequence shown here is derived from an EMBL/GenBank/DDBJ whole genome shotgun (WGS) entry which is preliminary data.</text>
</comment>
<evidence type="ECO:0000313" key="8">
    <source>
        <dbReference type="Proteomes" id="UP000465306"/>
    </source>
</evidence>
<evidence type="ECO:0000256" key="4">
    <source>
        <dbReference type="ARBA" id="ARBA00022679"/>
    </source>
</evidence>
<dbReference type="GO" id="GO:0032259">
    <property type="term" value="P:methylation"/>
    <property type="evidence" value="ECO:0007669"/>
    <property type="project" value="UniProtKB-KW"/>
</dbReference>
<evidence type="ECO:0000256" key="6">
    <source>
        <dbReference type="RuleBase" id="RU362030"/>
    </source>
</evidence>
<dbReference type="InterPro" id="IPR007213">
    <property type="entry name" value="Ppm1/Ppm2/Tcmp"/>
</dbReference>
<dbReference type="EMBL" id="BLKU01000001">
    <property type="protein sequence ID" value="GFG62769.1"/>
    <property type="molecule type" value="Genomic_DNA"/>
</dbReference>
<keyword evidence="3 6" id="KW-0489">Methyltransferase</keyword>
<dbReference type="PANTHER" id="PTHR43619:SF2">
    <property type="entry name" value="S-ADENOSYL-L-METHIONINE-DEPENDENT METHYLTRANSFERASES SUPERFAMILY PROTEIN"/>
    <property type="match status" value="1"/>
</dbReference>
<sequence length="313" mass="35176">MSTLRTHDDTWDIRTSVGATAVMVAAARAVETEQPDPLIRDPYAKLLVTNARAGVIWEAMLDQDMVAKVEAIDAETAATVQHMRSYQAVRTNFFDTYFRDAVADGIRQIVILASGLDSRAYRLDWPAGTTVYEIDQPQVLEFKSATLSENDVRPATDRREVPIDLRQDWPAALREAGFDPSARTAWLAEGLLMYLPAEAQDLLFTRIGELSPPGSRIAAETAGNHADERREEMRERFRKVAETLGLEQTVDVQELIYHDPDRAVLADWLNSHGWRATAQNATDEMRRVGRWVDGVPMADDKQAFSEFVTAERL</sequence>
<reference evidence="7 8" key="1">
    <citation type="journal article" date="2019" name="Emerg. Microbes Infect.">
        <title>Comprehensive subspecies identification of 175 nontuberculous mycobacteria species based on 7547 genomic profiles.</title>
        <authorList>
            <person name="Matsumoto Y."/>
            <person name="Kinjo T."/>
            <person name="Motooka D."/>
            <person name="Nabeya D."/>
            <person name="Jung N."/>
            <person name="Uechi K."/>
            <person name="Horii T."/>
            <person name="Iida T."/>
            <person name="Fujita J."/>
            <person name="Nakamura S."/>
        </authorList>
    </citation>
    <scope>NUCLEOTIDE SEQUENCE [LARGE SCALE GENOMIC DNA]</scope>
    <source>
        <strain evidence="7 8">JCM 13573</strain>
    </source>
</reference>
<evidence type="ECO:0000313" key="7">
    <source>
        <dbReference type="EMBL" id="GFG62769.1"/>
    </source>
</evidence>
<dbReference type="GO" id="GO:0008168">
    <property type="term" value="F:methyltransferase activity"/>
    <property type="evidence" value="ECO:0007669"/>
    <property type="project" value="UniProtKB-KW"/>
</dbReference>
<accession>A0ABQ1BGD3</accession>
<dbReference type="SUPFAM" id="SSF53335">
    <property type="entry name" value="S-adenosyl-L-methionine-dependent methyltransferases"/>
    <property type="match status" value="1"/>
</dbReference>
<keyword evidence="4" id="KW-0808">Transferase</keyword>
<dbReference type="EC" id="2.1.1.-" evidence="6"/>
<dbReference type="Proteomes" id="UP000465306">
    <property type="component" value="Unassembled WGS sequence"/>
</dbReference>
<organism evidence="7 8">
    <name type="scientific">Mycobacterium kubicae</name>
    <dbReference type="NCBI Taxonomy" id="120959"/>
    <lineage>
        <taxon>Bacteria</taxon>
        <taxon>Bacillati</taxon>
        <taxon>Actinomycetota</taxon>
        <taxon>Actinomycetes</taxon>
        <taxon>Mycobacteriales</taxon>
        <taxon>Mycobacteriaceae</taxon>
        <taxon>Mycobacterium</taxon>
        <taxon>Mycobacterium simiae complex</taxon>
    </lineage>
</organism>
<evidence type="ECO:0000256" key="2">
    <source>
        <dbReference type="ARBA" id="ARBA00008138"/>
    </source>
</evidence>